<reference evidence="1 2" key="1">
    <citation type="submission" date="2018-11" db="EMBL/GenBank/DDBJ databases">
        <authorList>
            <consortium name="Pathogen Informatics"/>
        </authorList>
    </citation>
    <scope>NUCLEOTIDE SEQUENCE [LARGE SCALE GENOMIC DNA]</scope>
</reference>
<name>A0A3P6SYV6_ANISI</name>
<dbReference type="Proteomes" id="UP000267096">
    <property type="component" value="Unassembled WGS sequence"/>
</dbReference>
<accession>A0A3P6SYV6</accession>
<evidence type="ECO:0000313" key="1">
    <source>
        <dbReference type="EMBL" id="VDK80882.1"/>
    </source>
</evidence>
<keyword evidence="2" id="KW-1185">Reference proteome</keyword>
<evidence type="ECO:0000313" key="2">
    <source>
        <dbReference type="Proteomes" id="UP000267096"/>
    </source>
</evidence>
<proteinExistence type="predicted"/>
<dbReference type="EMBL" id="UYRR01041292">
    <property type="protein sequence ID" value="VDK80882.1"/>
    <property type="molecule type" value="Genomic_DNA"/>
</dbReference>
<gene>
    <name evidence="1" type="ORF">ASIM_LOCUS20905</name>
</gene>
<organism evidence="1 2">
    <name type="scientific">Anisakis simplex</name>
    <name type="common">Herring worm</name>
    <dbReference type="NCBI Taxonomy" id="6269"/>
    <lineage>
        <taxon>Eukaryota</taxon>
        <taxon>Metazoa</taxon>
        <taxon>Ecdysozoa</taxon>
        <taxon>Nematoda</taxon>
        <taxon>Chromadorea</taxon>
        <taxon>Rhabditida</taxon>
        <taxon>Spirurina</taxon>
        <taxon>Ascaridomorpha</taxon>
        <taxon>Ascaridoidea</taxon>
        <taxon>Anisakidae</taxon>
        <taxon>Anisakis</taxon>
        <taxon>Anisakis simplex complex</taxon>
    </lineage>
</organism>
<dbReference type="AlphaFoldDB" id="A0A3P6SYV6"/>
<sequence length="73" mass="8003">MLLKKSMDVGVRYRRGITIDSEALTGDAVTNMADANCTLTENEIDDTDNSINGHIECSSLSWYGSVLRQGVLH</sequence>
<protein>
    <submittedName>
        <fullName evidence="1">Uncharacterized protein</fullName>
    </submittedName>
</protein>